<feature type="compositionally biased region" description="Polar residues" evidence="1">
    <location>
        <begin position="1"/>
        <end position="17"/>
    </location>
</feature>
<feature type="region of interest" description="Disordered" evidence="1">
    <location>
        <begin position="1"/>
        <end position="37"/>
    </location>
</feature>
<comment type="caution">
    <text evidence="2">The sequence shown here is derived from an EMBL/GenBank/DDBJ whole genome shotgun (WGS) entry which is preliminary data.</text>
</comment>
<dbReference type="Proteomes" id="UP000054995">
    <property type="component" value="Unassembled WGS sequence"/>
</dbReference>
<gene>
    <name evidence="2" type="ORF">T4D_6060</name>
</gene>
<name>A0A0V1FRB4_TRIPS</name>
<dbReference type="AlphaFoldDB" id="A0A0V1FRB4"/>
<feature type="compositionally biased region" description="Low complexity" evidence="1">
    <location>
        <begin position="23"/>
        <end position="35"/>
    </location>
</feature>
<protein>
    <submittedName>
        <fullName evidence="2">Uncharacterized protein</fullName>
    </submittedName>
</protein>
<evidence type="ECO:0000313" key="2">
    <source>
        <dbReference type="EMBL" id="KRY88586.1"/>
    </source>
</evidence>
<reference evidence="2 3" key="1">
    <citation type="submission" date="2015-01" db="EMBL/GenBank/DDBJ databases">
        <title>Evolution of Trichinella species and genotypes.</title>
        <authorList>
            <person name="Korhonen P.K."/>
            <person name="Edoardo P."/>
            <person name="Giuseppe L.R."/>
            <person name="Gasser R.B."/>
        </authorList>
    </citation>
    <scope>NUCLEOTIDE SEQUENCE [LARGE SCALE GENOMIC DNA]</scope>
    <source>
        <strain evidence="2">ISS470</strain>
    </source>
</reference>
<proteinExistence type="predicted"/>
<evidence type="ECO:0000256" key="1">
    <source>
        <dbReference type="SAM" id="MobiDB-lite"/>
    </source>
</evidence>
<keyword evidence="3" id="KW-1185">Reference proteome</keyword>
<accession>A0A0V1FRB4</accession>
<dbReference type="EMBL" id="JYDT01000040">
    <property type="protein sequence ID" value="KRY88586.1"/>
    <property type="molecule type" value="Genomic_DNA"/>
</dbReference>
<organism evidence="2 3">
    <name type="scientific">Trichinella pseudospiralis</name>
    <name type="common">Parasitic roundworm</name>
    <dbReference type="NCBI Taxonomy" id="6337"/>
    <lineage>
        <taxon>Eukaryota</taxon>
        <taxon>Metazoa</taxon>
        <taxon>Ecdysozoa</taxon>
        <taxon>Nematoda</taxon>
        <taxon>Enoplea</taxon>
        <taxon>Dorylaimia</taxon>
        <taxon>Trichinellida</taxon>
        <taxon>Trichinellidae</taxon>
        <taxon>Trichinella</taxon>
    </lineage>
</organism>
<evidence type="ECO:0000313" key="3">
    <source>
        <dbReference type="Proteomes" id="UP000054995"/>
    </source>
</evidence>
<sequence>MAAVSGTATRKSRTASFQEGKLSYSSSSSSSSSNSELWPTSVTFLSIGLFSFPGECIPYIFKGELALTAHSNDFSKC</sequence>